<dbReference type="Proteomes" id="UP000076722">
    <property type="component" value="Unassembled WGS sequence"/>
</dbReference>
<evidence type="ECO:0000313" key="1">
    <source>
        <dbReference type="EMBL" id="KZS95905.1"/>
    </source>
</evidence>
<proteinExistence type="predicted"/>
<sequence length="87" mass="9880">MTEDFTAFSAAIGLCLRTLGYVEKGALRGRDCLLFLTLCLCLLCRPSKWKYKDSLSKWISMPYHLVLRAISVAESALRVYPRPGHQE</sequence>
<accession>A0A164XET7</accession>
<reference evidence="1 2" key="1">
    <citation type="journal article" date="2016" name="Mol. Biol. Evol.">
        <title>Comparative Genomics of Early-Diverging Mushroom-Forming Fungi Provides Insights into the Origins of Lignocellulose Decay Capabilities.</title>
        <authorList>
            <person name="Nagy L.G."/>
            <person name="Riley R."/>
            <person name="Tritt A."/>
            <person name="Adam C."/>
            <person name="Daum C."/>
            <person name="Floudas D."/>
            <person name="Sun H."/>
            <person name="Yadav J.S."/>
            <person name="Pangilinan J."/>
            <person name="Larsson K.H."/>
            <person name="Matsuura K."/>
            <person name="Barry K."/>
            <person name="Labutti K."/>
            <person name="Kuo R."/>
            <person name="Ohm R.A."/>
            <person name="Bhattacharya S.S."/>
            <person name="Shirouzu T."/>
            <person name="Yoshinaga Y."/>
            <person name="Martin F.M."/>
            <person name="Grigoriev I.V."/>
            <person name="Hibbett D.S."/>
        </authorList>
    </citation>
    <scope>NUCLEOTIDE SEQUENCE [LARGE SCALE GENOMIC DNA]</scope>
    <source>
        <strain evidence="1 2">HHB9708</strain>
    </source>
</reference>
<gene>
    <name evidence="1" type="ORF">SISNIDRAFT_451554</name>
</gene>
<keyword evidence="2" id="KW-1185">Reference proteome</keyword>
<organism evidence="1 2">
    <name type="scientific">Sistotremastrum niveocremeum HHB9708</name>
    <dbReference type="NCBI Taxonomy" id="1314777"/>
    <lineage>
        <taxon>Eukaryota</taxon>
        <taxon>Fungi</taxon>
        <taxon>Dikarya</taxon>
        <taxon>Basidiomycota</taxon>
        <taxon>Agaricomycotina</taxon>
        <taxon>Agaricomycetes</taxon>
        <taxon>Sistotremastrales</taxon>
        <taxon>Sistotremastraceae</taxon>
        <taxon>Sertulicium</taxon>
        <taxon>Sertulicium niveocremeum</taxon>
    </lineage>
</organism>
<name>A0A164XET7_9AGAM</name>
<dbReference type="AlphaFoldDB" id="A0A164XET7"/>
<evidence type="ECO:0000313" key="2">
    <source>
        <dbReference type="Proteomes" id="UP000076722"/>
    </source>
</evidence>
<dbReference type="EMBL" id="KV419400">
    <property type="protein sequence ID" value="KZS95905.1"/>
    <property type="molecule type" value="Genomic_DNA"/>
</dbReference>
<protein>
    <submittedName>
        <fullName evidence="1">Uncharacterized protein</fullName>
    </submittedName>
</protein>